<name>A0AAD1C5G4_METFU</name>
<dbReference type="EMBL" id="AP014863">
    <property type="protein sequence ID" value="BAU77432.1"/>
    <property type="molecule type" value="Genomic_DNA"/>
</dbReference>
<sequence length="40" mass="4617">MREVDNTCGLANTTFLLRYTQSFHFVPLMAFKAAFSHCFT</sequence>
<accession>A0AAD1C5G4</accession>
<keyword evidence="1" id="KW-0614">Plasmid</keyword>
<reference evidence="1 2" key="1">
    <citation type="journal article" date="2018" name="Int. J. Syst. Evol. Microbiol.">
        <title>Pseudomonas furukawaii sp. nov., a polychlorinated biphenyl-degrading bacterium isolated from biphenyl-contaminated soil in Japan.</title>
        <authorList>
            <person name="Kimura N."/>
            <person name="Watanabe T."/>
            <person name="Suenaga H."/>
            <person name="Fujihara H."/>
            <person name="Futagami T."/>
            <person name="Goto M."/>
            <person name="Hanada S."/>
            <person name="Hirose J."/>
        </authorList>
    </citation>
    <scope>NUCLEOTIDE SEQUENCE [LARGE SCALE GENOMIC DNA]</scope>
    <source>
        <strain evidence="2">DSM 10086 / NBRC 110670 / KF707</strain>
    </source>
</reference>
<dbReference type="AlphaFoldDB" id="A0AAD1C5G4"/>
<gene>
    <name evidence="1" type="ORF">KF707C_p430</name>
</gene>
<evidence type="ECO:0000313" key="1">
    <source>
        <dbReference type="EMBL" id="BAU77432.1"/>
    </source>
</evidence>
<keyword evidence="2" id="KW-1185">Reference proteome</keyword>
<proteinExistence type="predicted"/>
<evidence type="ECO:0000313" key="2">
    <source>
        <dbReference type="Proteomes" id="UP000218554"/>
    </source>
</evidence>
<dbReference type="Proteomes" id="UP000218554">
    <property type="component" value="Plasmid pKF707"/>
</dbReference>
<dbReference type="KEGG" id="pfuw:KF707C_p430"/>
<protein>
    <submittedName>
        <fullName evidence="1">Uncharacterized protein</fullName>
    </submittedName>
</protein>
<organism evidence="1 2">
    <name type="scientific">Metapseudomonas furukawaii</name>
    <name type="common">Pseudomonas furukawaii</name>
    <dbReference type="NCBI Taxonomy" id="1149133"/>
    <lineage>
        <taxon>Bacteria</taxon>
        <taxon>Pseudomonadati</taxon>
        <taxon>Pseudomonadota</taxon>
        <taxon>Gammaproteobacteria</taxon>
        <taxon>Pseudomonadales</taxon>
        <taxon>Pseudomonadaceae</taxon>
        <taxon>Metapseudomonas</taxon>
    </lineage>
</organism>
<geneLocation type="plasmid" evidence="1 2">
    <name>pKF707</name>
</geneLocation>